<dbReference type="Pfam" id="PF02801">
    <property type="entry name" value="Ketoacyl-synt_C"/>
    <property type="match status" value="2"/>
</dbReference>
<dbReference type="InterPro" id="IPR020843">
    <property type="entry name" value="ER"/>
</dbReference>
<evidence type="ECO:0000256" key="3">
    <source>
        <dbReference type="ARBA" id="ARBA00022450"/>
    </source>
</evidence>
<dbReference type="SMART" id="SM01294">
    <property type="entry name" value="PKS_PP_betabranch"/>
    <property type="match status" value="2"/>
</dbReference>
<dbReference type="SUPFAM" id="SSF101173">
    <property type="entry name" value="Docking domain B of the erythromycin polyketide synthase (DEBS)"/>
    <property type="match status" value="1"/>
</dbReference>
<dbReference type="PROSITE" id="PS52004">
    <property type="entry name" value="KS3_2"/>
    <property type="match status" value="2"/>
</dbReference>
<dbReference type="CDD" id="cd00833">
    <property type="entry name" value="PKS"/>
    <property type="match status" value="2"/>
</dbReference>
<dbReference type="Proteomes" id="UP001180973">
    <property type="component" value="Unassembled WGS sequence"/>
</dbReference>
<dbReference type="InterPro" id="IPR014043">
    <property type="entry name" value="Acyl_transferase_dom"/>
</dbReference>
<comment type="caution">
    <text evidence="14">The sequence shown here is derived from an EMBL/GenBank/DDBJ whole genome shotgun (WGS) entry which is preliminary data.</text>
</comment>
<evidence type="ECO:0000256" key="5">
    <source>
        <dbReference type="ARBA" id="ARBA00022679"/>
    </source>
</evidence>
<dbReference type="Gene3D" id="3.40.50.720">
    <property type="entry name" value="NAD(P)-binding Rossmann-like Domain"/>
    <property type="match status" value="2"/>
</dbReference>
<comment type="cofactor">
    <cofactor evidence="1">
        <name>pantetheine 4'-phosphate</name>
        <dbReference type="ChEBI" id="CHEBI:47942"/>
    </cofactor>
</comment>
<dbReference type="Pfam" id="PF13602">
    <property type="entry name" value="ADH_zinc_N_2"/>
    <property type="match status" value="1"/>
</dbReference>
<dbReference type="SUPFAM" id="SSF55048">
    <property type="entry name" value="Probable ACP-binding domain of malonyl-CoA ACP transacylase"/>
    <property type="match status" value="2"/>
</dbReference>
<dbReference type="PROSITE" id="PS00606">
    <property type="entry name" value="KS3_1"/>
    <property type="match status" value="2"/>
</dbReference>
<evidence type="ECO:0000256" key="7">
    <source>
        <dbReference type="ARBA" id="ARBA00023268"/>
    </source>
</evidence>
<dbReference type="InterPro" id="IPR016035">
    <property type="entry name" value="Acyl_Trfase/lysoPLipase"/>
</dbReference>
<dbReference type="SMART" id="SM00822">
    <property type="entry name" value="PKS_KR"/>
    <property type="match status" value="2"/>
</dbReference>
<dbReference type="InterPro" id="IPR041618">
    <property type="entry name" value="PKS_DE"/>
</dbReference>
<dbReference type="SMART" id="SM00829">
    <property type="entry name" value="PKS_ER"/>
    <property type="match status" value="1"/>
</dbReference>
<dbReference type="SMART" id="SM00827">
    <property type="entry name" value="PKS_AT"/>
    <property type="match status" value="2"/>
</dbReference>
<dbReference type="InterPro" id="IPR011032">
    <property type="entry name" value="GroES-like_sf"/>
</dbReference>
<evidence type="ECO:0000256" key="6">
    <source>
        <dbReference type="ARBA" id="ARBA00023194"/>
    </source>
</evidence>
<dbReference type="Pfam" id="PF00550">
    <property type="entry name" value="PP-binding"/>
    <property type="match status" value="2"/>
</dbReference>
<dbReference type="InterPro" id="IPR050091">
    <property type="entry name" value="PKS_NRPS_Biosynth_Enz"/>
</dbReference>
<dbReference type="InterPro" id="IPR032821">
    <property type="entry name" value="PKS_assoc"/>
</dbReference>
<dbReference type="Pfam" id="PF18369">
    <property type="entry name" value="PKS_DE"/>
    <property type="match status" value="1"/>
</dbReference>
<dbReference type="InterPro" id="IPR016039">
    <property type="entry name" value="Thiolase-like"/>
</dbReference>
<feature type="domain" description="Ketosynthase family 3 (KS3)" evidence="12">
    <location>
        <begin position="1501"/>
        <end position="1926"/>
    </location>
</feature>
<keyword evidence="5" id="KW-0808">Transferase</keyword>
<dbReference type="PROSITE" id="PS52019">
    <property type="entry name" value="PKS_MFAS_DH"/>
    <property type="match status" value="1"/>
</dbReference>
<evidence type="ECO:0000259" key="11">
    <source>
        <dbReference type="PROSITE" id="PS50075"/>
    </source>
</evidence>
<dbReference type="Pfam" id="PF00109">
    <property type="entry name" value="ketoacyl-synt"/>
    <property type="match status" value="2"/>
</dbReference>
<dbReference type="SMART" id="SM00823">
    <property type="entry name" value="PKS_PP"/>
    <property type="match status" value="2"/>
</dbReference>
<dbReference type="EMBL" id="JAVRFL010000038">
    <property type="protein sequence ID" value="MDT0532386.1"/>
    <property type="molecule type" value="Genomic_DNA"/>
</dbReference>
<evidence type="ECO:0000256" key="10">
    <source>
        <dbReference type="SAM" id="MobiDB-lite"/>
    </source>
</evidence>
<dbReference type="InterPro" id="IPR014030">
    <property type="entry name" value="Ketoacyl_synth_N"/>
</dbReference>
<dbReference type="InterPro" id="IPR020841">
    <property type="entry name" value="PKS_Beta-ketoAc_synthase_dom"/>
</dbReference>
<feature type="active site" description="Proton donor; for dehydratase activity" evidence="9">
    <location>
        <position position="2581"/>
    </location>
</feature>
<dbReference type="Gene3D" id="3.40.366.10">
    <property type="entry name" value="Malonyl-Coenzyme A Acyl Carrier Protein, domain 2"/>
    <property type="match status" value="2"/>
</dbReference>
<dbReference type="Pfam" id="PF08990">
    <property type="entry name" value="Docking"/>
    <property type="match status" value="1"/>
</dbReference>
<dbReference type="PROSITE" id="PS50075">
    <property type="entry name" value="CARRIER"/>
    <property type="match status" value="2"/>
</dbReference>
<dbReference type="Pfam" id="PF14765">
    <property type="entry name" value="PS-DH"/>
    <property type="match status" value="1"/>
</dbReference>
<evidence type="ECO:0000313" key="14">
    <source>
        <dbReference type="EMBL" id="MDT0532386.1"/>
    </source>
</evidence>
<feature type="active site" description="Proton acceptor; for dehydratase activity" evidence="9">
    <location>
        <position position="2416"/>
    </location>
</feature>
<evidence type="ECO:0000256" key="1">
    <source>
        <dbReference type="ARBA" id="ARBA00001957"/>
    </source>
</evidence>
<dbReference type="Pfam" id="PF16197">
    <property type="entry name" value="KAsynt_C_assoc"/>
    <property type="match status" value="2"/>
</dbReference>
<dbReference type="InterPro" id="IPR055123">
    <property type="entry name" value="SpnB-like_Rossmann"/>
</dbReference>
<gene>
    <name evidence="14" type="ORF">RM555_25620</name>
</gene>
<dbReference type="InterPro" id="IPR042104">
    <property type="entry name" value="PKS_dehydratase_sf"/>
</dbReference>
<evidence type="ECO:0000256" key="9">
    <source>
        <dbReference type="PROSITE-ProRule" id="PRU01363"/>
    </source>
</evidence>
<dbReference type="InterPro" id="IPR013968">
    <property type="entry name" value="PKS_KR"/>
</dbReference>
<dbReference type="InterPro" id="IPR036299">
    <property type="entry name" value="Polyketide_synth_docking_sf"/>
</dbReference>
<accession>A0ABU2X2L8</accession>
<evidence type="ECO:0000256" key="2">
    <source>
        <dbReference type="ARBA" id="ARBA00004792"/>
    </source>
</evidence>
<dbReference type="InterPro" id="IPR020807">
    <property type="entry name" value="PKS_DH"/>
</dbReference>
<dbReference type="InterPro" id="IPR015083">
    <property type="entry name" value="NorB/c/GfsB-D-like_docking"/>
</dbReference>
<dbReference type="NCBIfam" id="NF045894">
    <property type="entry name" value="PKS_plus_SDR"/>
    <property type="match status" value="1"/>
</dbReference>
<dbReference type="Gene3D" id="3.40.47.10">
    <property type="match status" value="2"/>
</dbReference>
<organism evidence="14 15">
    <name type="scientific">Micromonospora reichwaldensis</name>
    <dbReference type="NCBI Taxonomy" id="3075516"/>
    <lineage>
        <taxon>Bacteria</taxon>
        <taxon>Bacillati</taxon>
        <taxon>Actinomycetota</taxon>
        <taxon>Actinomycetes</taxon>
        <taxon>Micromonosporales</taxon>
        <taxon>Micromonosporaceae</taxon>
        <taxon>Micromonospora</taxon>
    </lineage>
</organism>
<dbReference type="InterPro" id="IPR049551">
    <property type="entry name" value="PKS_DH_C"/>
</dbReference>
<dbReference type="Pfam" id="PF08659">
    <property type="entry name" value="KR"/>
    <property type="match status" value="2"/>
</dbReference>
<dbReference type="InterPro" id="IPR013154">
    <property type="entry name" value="ADH-like_N"/>
</dbReference>
<dbReference type="Gene3D" id="3.90.180.10">
    <property type="entry name" value="Medium-chain alcohol dehydrogenases, catalytic domain"/>
    <property type="match status" value="1"/>
</dbReference>
<keyword evidence="3" id="KW-0596">Phosphopantetheine</keyword>
<dbReference type="Gene3D" id="1.10.1200.10">
    <property type="entry name" value="ACP-like"/>
    <property type="match status" value="2"/>
</dbReference>
<dbReference type="PANTHER" id="PTHR43775">
    <property type="entry name" value="FATTY ACID SYNTHASE"/>
    <property type="match status" value="1"/>
</dbReference>
<proteinExistence type="predicted"/>
<dbReference type="SUPFAM" id="SSF47336">
    <property type="entry name" value="ACP-like"/>
    <property type="match status" value="2"/>
</dbReference>
<comment type="pathway">
    <text evidence="2">Antibiotic biosynthesis.</text>
</comment>
<reference evidence="14" key="1">
    <citation type="submission" date="2023-09" db="EMBL/GenBank/DDBJ databases">
        <title>30 novel species of actinomycetes from the DSMZ collection.</title>
        <authorList>
            <person name="Nouioui I."/>
        </authorList>
    </citation>
    <scope>NUCLEOTIDE SEQUENCE</scope>
    <source>
        <strain evidence="14">DSM 115977</strain>
    </source>
</reference>
<feature type="domain" description="Carrier" evidence="11">
    <location>
        <begin position="1414"/>
        <end position="1489"/>
    </location>
</feature>
<dbReference type="InterPro" id="IPR049552">
    <property type="entry name" value="PKS_DH_N"/>
</dbReference>
<dbReference type="SUPFAM" id="SSF52151">
    <property type="entry name" value="FabD/lysophospholipase-like"/>
    <property type="match status" value="2"/>
</dbReference>
<dbReference type="InterPro" id="IPR016036">
    <property type="entry name" value="Malonyl_transacylase_ACP-bd"/>
</dbReference>
<dbReference type="Gene3D" id="3.10.129.110">
    <property type="entry name" value="Polyketide synthase dehydratase"/>
    <property type="match status" value="1"/>
</dbReference>
<dbReference type="InterPro" id="IPR036291">
    <property type="entry name" value="NAD(P)-bd_dom_sf"/>
</dbReference>
<dbReference type="InterPro" id="IPR009081">
    <property type="entry name" value="PP-bd_ACP"/>
</dbReference>
<keyword evidence="15" id="KW-1185">Reference proteome</keyword>
<keyword evidence="4" id="KW-0597">Phosphoprotein</keyword>
<dbReference type="SUPFAM" id="SSF51735">
    <property type="entry name" value="NAD(P)-binding Rossmann-fold domains"/>
    <property type="match status" value="5"/>
</dbReference>
<dbReference type="Pfam" id="PF21089">
    <property type="entry name" value="PKS_DH_N"/>
    <property type="match status" value="1"/>
</dbReference>
<keyword evidence="8" id="KW-0012">Acyltransferase</keyword>
<sequence length="3616" mass="377399">MANEDKLRDYLKRVTVDLQKTRQRLHEVEASAHEPVAIVGMACRYPGGVTSPEDLWRLVESGTDATGAFPTDRGWDLESLYDPQSQREGTSYTSRGGFLYDAADFDPTFFGISPREAVGLDPQQRLLLEVAWETLERAGIDPTSLAGSPTGVFTGLMYHDYAGSNSSGSVVSGRVAYTLGLEGPAVTVDTACSSSLVALHLAIQALRRGDCTLALVGGVSVMATPLTFVEFSRQRGLSPDGRCRSYSADADGTGFAEGAGVLLVERLSDALEHGHRVLAVVRGSAVNQDGASNGLTAPNGPSQQRVIEAALVDAGLSTRQVDVVEGHGTGTTLGDPIEAQALLATYGQDREDPLWLGSVKSNIGHTQAAAGVAGVIKMVEAIRRGVLPATLHAEQPSDQVDWTAGNVRLLTAATEWPQTGQPRRAAVSSFGFSGTNAHVIVEQAPDAVAAPEPAAAPVTSLLLTARDANALRDQARRLSAVVSQVEPAELGYALATTRSRFAHRAAVLGGTAEELAAGLGALARDEQAANLVRGRVADGGVAMLFSGQGAQRLGMGRGLYAAYPEFAAAFDEVCAALDPHLDGPLRDVLDTEDLHLTGWTQPALFAVEVALYRLVRSWGVTPSVLAGHSIGELAAAHVAGVFTLADAARLVAARGRLMQALPAGGAMLAVQATEDEVAPMLGADADIAAVNGPDSVVVSGTEEAVAAVAERFADRRTRRLTVSHAFHSPLMDPMLAQFRAVAETVSYAPPSIPLVSTVTGAPAGDELATPDYWVGQVRATVRFADAVRAAAATGATTFLELGPDSVLATMAADCLDGDVLAAPVLRRDRDEPSALVEALARLETRGVTLDPEAFYHRSGRSWVDLPTYPFQHERFWQASVDPAGSGQAGDDDGLWAAVDSGDLDTVVTTLDVDPQAPLASVLPALSAWRRGRQERSALDRWRYQARWERRPGGTPAALTGTWLLVVADPAAPGDAGAAVADALSAHGATVVTTGPADLAGHLDADPAGVVSLLALDEAFLPGHPGVPAGAAATLDLIRALAGRGARLWCLTRGAVATSPADPVTGVAQSQVWGLGRVAALELPDTWGGLVDLPAELDGRAAAALAGVLAGIGEDQVAVRPDGVFVRRLHRAPVTGAPRWRGASGTVLITGGTGTLGIEAARLYARHGAERLVLLSRRGTAPAEALDELRGLGAQVDVVACDVADRAALAAVVDGYPDVRAVVHVAGLAQLTGIVDMDLAEYADVVSAKVAGATHLDAIFADRDLDEFVLFSSVAGVWGSGGQAAYAAGNAHLCALAEARRARGQVATALAWGPWAESTLVDDDISASLRKRGLAPMAPERAVAAMRTALAAGDTDVVLADVDWATFVPSFAALRPSRLFDTIPEAVVDEEPAETATSSDFARRLADLPEADRLDHVVGLVRTQVALTLGYAGPEAVEPASAFKELGFDSVTAVEFRNRMVEATGVRLSAAVAFDYPTPVALAEHLLETGRAEVVVGTVAADEPIAIVGMSCRFPGGVSSPEELWTMLREGRDGIGPFPTDRGWDLDGLFHPDPEHSGTSYVREGGFLADLPGFDAAFFGISPREAEAMDPQQRLVLEASWAAFEDAGIDPTGLRGSATGVYVGANNVDYARITGAAGASAEGFMATGNAASILSGRLSYVLGLEGPAVTVDTACSSSLVAMHLAVRALRSGECAMAVAGGVTAMSTPGAFLEFSRMRGLAPDGRCKAFAAGADGTNWGEGIGMVVLERLSDALAAGHEVLAVLRGTAVNQDGASNGLTAPNGPSQQRVIRQALADAGLSTADVDVVEAHGTGTTLGDPIEVDALFATYGRDRAAERPLWLGSVKSNIGHTQAAAGVAGVIKIVLALRHGELPRTLHVAEPTAHVDWSGGVRLLAEPQPWGRNGHPRRGGVSSFGFSGTNAHLVIEEAPEAPEAERTPDDGPVALVLSARSDGALRRQAADLEPLLAEVAPRDLAYSLSLRATHQRRAVVVGGADELRAGLAALAAGEPAPNLATGVVAGTPGKVAFSFPGQGSQWIGMAVELLDTAPVFAARMAECEAALAPHVDWSLEAVLRQGEELDRVDVVQPVLFAVMVSLAELWRSHGVEPAAVVGHSQGEIAAACVAGALSVADAARVVALRSRALLRLSGKGGMVSVPLPVAEVRDRLERFAGRVTVATVNGPRSTVAAGELDALDELLAECQRDGVRAKPIDVDYASHSAYVEELHEELRDVLAGLEPRRPEVPLYSTVDDRWLDDVAMDAEYWYRNLRQTVWYEPAVRALLDAGVTTIVEVSPHPVLTIGVQDVIDDAAATATVVGSLRRDEGGLARFLLSLGEAHVHGVHPTWGVEGARRVRLPGYPFQHERYWPAVGTATADAAGLGLAATEHPLLGAAVALADTDGLLFTGRISVAAHPWLADHRVGGQVFVPGTALVDLAVRAGDEVDCGRVEELTLTAPLVLPEKGGVQVQLRVGAPDGNGQRQLTVHSRPDGVATDAAPWVRNGVGLLAPGEPAGGFDTAWPPAAEPVESDELYATLAAAGLTYGPTFQGVRRVWRQGEEIFAEVALPAEAARTAAGYGLHPALLDAALHPLALVTSGTGALLPFEWSGVSVHAVGATELRVRLRPRGRNTVAVTVADQSNSVVAEVESLVLREASAPARPSTHHDALFRLEWTPVTAPATAPDARWAALGGCTLPQDAGLVTDAYPDLAALRARVADGAPTPALVVLPCAAGAADDPAGAAHRVVHDTLAVLREWLADERFADARLVVVTRDAVSVREAAPDLPSSPVWGLLRSAQSEHPDRFVLLDVDDREPHRALAAAVATDEPQLAIRDGVALAPRLARAASSPALTAPTADRWRLDVTERGTLDNLALLPEAEEPRPLGAGQVRIAMRAAGLNFRDVLIALDMYPGGGVMGGEGAGVVVETAPDVTAVAVGDRVMGLFYGAFGTEVVTDARMVVPVPSGWSFATAASTPIAFCTAYYALVDLAQVKPGERVLVHAAAGGVGMAAVRLARHLGAEVYGTASTGKWDALREMGLPDTHIGNSRTLEFEERFGAAGIDVVIDSLAKEFVDASLRLLGAGGRFVEMGKTDVRDPDRVAADHPGVAYQAFDLLAIDPDRVGAILRDVVALFGTGDLTPLPVRPYDIRRAPEAFRFMSKARHVGKLVLTAPPRRDPDGTVLVTGGTGTLGGLLARHLVTRRGVRHLLLTSRRGPDAPGAAELVAELTSYGAEVTVAACDAADRAALAETLARVPAAHPLTAVVHTAGVLDDGLVAALTPEQVDAVLRPKVDAAVNLHELTLDAELAEFVVFSAAAGTMGGPGQGNYAAANTFLDALVARRRAAGLPARSLAWGLWSEASGMTAHLDANDRARMARVGLLELSVEQGMALYDAAELVDEPLLVPMPVDPAALRELGRAGLLPALLRGLVRGPSRRSVEQATQSPGALRDHLASQSGPQRRHTALEFVKAQAAAVLGHAGASAVDPDRPFTELGFDSLTAVEFRNRLKAATGLKLSATMVFDHPTAAALTDHLLAGLAPAEVDPAAGLLAELDRLERSFAQAGAAGLEDAVKARITERLHAVMSNWRGRSDVDAEPDGPDVGLVLKTASADELLRFIDDELGAA</sequence>
<feature type="region of interest" description="N-terminal hotdog fold" evidence="9">
    <location>
        <begin position="2384"/>
        <end position="2510"/>
    </location>
</feature>
<feature type="region of interest" description="C-terminal hotdog fold" evidence="9">
    <location>
        <begin position="2520"/>
        <end position="2656"/>
    </location>
</feature>
<dbReference type="PANTHER" id="PTHR43775:SF51">
    <property type="entry name" value="INACTIVE PHENOLPHTHIOCEROL SYNTHESIS POLYKETIDE SYNTHASE TYPE I PKS1-RELATED"/>
    <property type="match status" value="1"/>
</dbReference>
<dbReference type="SMART" id="SM00825">
    <property type="entry name" value="PKS_KS"/>
    <property type="match status" value="2"/>
</dbReference>
<dbReference type="Gene3D" id="3.40.50.11460">
    <property type="match status" value="1"/>
</dbReference>
<dbReference type="Pfam" id="PF22953">
    <property type="entry name" value="SpnB_Rossmann"/>
    <property type="match status" value="1"/>
</dbReference>
<dbReference type="Gene3D" id="3.30.70.3290">
    <property type="match status" value="2"/>
</dbReference>
<evidence type="ECO:0000256" key="4">
    <source>
        <dbReference type="ARBA" id="ARBA00022553"/>
    </source>
</evidence>
<dbReference type="InterPro" id="IPR018201">
    <property type="entry name" value="Ketoacyl_synth_AS"/>
</dbReference>
<evidence type="ECO:0000259" key="13">
    <source>
        <dbReference type="PROSITE" id="PS52019"/>
    </source>
</evidence>
<feature type="domain" description="Ketosynthase family 3 (KS3)" evidence="12">
    <location>
        <begin position="33"/>
        <end position="443"/>
    </location>
</feature>
<keyword evidence="7" id="KW-0511">Multifunctional enzyme</keyword>
<dbReference type="InterPro" id="IPR014031">
    <property type="entry name" value="Ketoacyl_synth_C"/>
</dbReference>
<dbReference type="SUPFAM" id="SSF53901">
    <property type="entry name" value="Thiolase-like"/>
    <property type="match status" value="2"/>
</dbReference>
<dbReference type="CDD" id="cd05195">
    <property type="entry name" value="enoyl_red"/>
    <property type="match status" value="1"/>
</dbReference>
<evidence type="ECO:0000256" key="8">
    <source>
        <dbReference type="ARBA" id="ARBA00023315"/>
    </source>
</evidence>
<feature type="domain" description="Carrier" evidence="11">
    <location>
        <begin position="3454"/>
        <end position="3529"/>
    </location>
</feature>
<dbReference type="InterPro" id="IPR020806">
    <property type="entry name" value="PKS_PP-bd"/>
</dbReference>
<name>A0ABU2X2L8_9ACTN</name>
<dbReference type="InterPro" id="IPR036736">
    <property type="entry name" value="ACP-like_sf"/>
</dbReference>
<protein>
    <submittedName>
        <fullName evidence="14">SDR family NAD(P)-dependent oxidoreductase</fullName>
    </submittedName>
</protein>
<dbReference type="InterPro" id="IPR057326">
    <property type="entry name" value="KR_dom"/>
</dbReference>
<feature type="region of interest" description="Disordered" evidence="10">
    <location>
        <begin position="3425"/>
        <end position="3452"/>
    </location>
</feature>
<dbReference type="Pfam" id="PF08240">
    <property type="entry name" value="ADH_N"/>
    <property type="match status" value="1"/>
</dbReference>
<dbReference type="SUPFAM" id="SSF50129">
    <property type="entry name" value="GroES-like"/>
    <property type="match status" value="1"/>
</dbReference>
<feature type="domain" description="PKS/mFAS DH" evidence="13">
    <location>
        <begin position="2384"/>
        <end position="2656"/>
    </location>
</feature>
<evidence type="ECO:0000259" key="12">
    <source>
        <dbReference type="PROSITE" id="PS52004"/>
    </source>
</evidence>
<evidence type="ECO:0000313" key="15">
    <source>
        <dbReference type="Proteomes" id="UP001180973"/>
    </source>
</evidence>
<dbReference type="CDD" id="cd08952">
    <property type="entry name" value="KR_1_SDR_x"/>
    <property type="match status" value="1"/>
</dbReference>
<dbReference type="Pfam" id="PF00698">
    <property type="entry name" value="Acyl_transf_1"/>
    <property type="match status" value="2"/>
</dbReference>
<dbReference type="SMART" id="SM00826">
    <property type="entry name" value="PKS_DH"/>
    <property type="match status" value="1"/>
</dbReference>
<dbReference type="CDD" id="cd08956">
    <property type="entry name" value="KR_3_FAS_SDR_x"/>
    <property type="match status" value="1"/>
</dbReference>
<dbReference type="InterPro" id="IPR049900">
    <property type="entry name" value="PKS_mFAS_DH"/>
</dbReference>
<keyword evidence="6" id="KW-0045">Antibiotic biosynthesis</keyword>
<dbReference type="InterPro" id="IPR001227">
    <property type="entry name" value="Ac_transferase_dom_sf"/>
</dbReference>